<evidence type="ECO:0000313" key="7">
    <source>
        <dbReference type="EMBL" id="RYJ15101.1"/>
    </source>
</evidence>
<protein>
    <submittedName>
        <fullName evidence="7">LysE family translocator</fullName>
    </submittedName>
</protein>
<keyword evidence="2" id="KW-1003">Cell membrane</keyword>
<evidence type="ECO:0000256" key="5">
    <source>
        <dbReference type="ARBA" id="ARBA00023136"/>
    </source>
</evidence>
<dbReference type="RefSeq" id="WP_129785445.1">
    <property type="nucleotide sequence ID" value="NZ_RZHH01000002.1"/>
</dbReference>
<feature type="transmembrane region" description="Helical" evidence="6">
    <location>
        <begin position="150"/>
        <end position="174"/>
    </location>
</feature>
<feature type="transmembrane region" description="Helical" evidence="6">
    <location>
        <begin position="80"/>
        <end position="98"/>
    </location>
</feature>
<evidence type="ECO:0000256" key="4">
    <source>
        <dbReference type="ARBA" id="ARBA00022989"/>
    </source>
</evidence>
<gene>
    <name evidence="7" type="ORF">ELS19_14865</name>
</gene>
<evidence type="ECO:0000256" key="3">
    <source>
        <dbReference type="ARBA" id="ARBA00022692"/>
    </source>
</evidence>
<comment type="subcellular location">
    <subcellularLocation>
        <location evidence="1">Cell membrane</location>
        <topology evidence="1">Multi-pass membrane protein</topology>
    </subcellularLocation>
</comment>
<name>A0A482TPC4_9EURY</name>
<dbReference type="PANTHER" id="PTHR30086">
    <property type="entry name" value="ARGININE EXPORTER PROTEIN ARGO"/>
    <property type="match status" value="1"/>
</dbReference>
<dbReference type="Proteomes" id="UP000294028">
    <property type="component" value="Unassembled WGS sequence"/>
</dbReference>
<dbReference type="GO" id="GO:0015171">
    <property type="term" value="F:amino acid transmembrane transporter activity"/>
    <property type="evidence" value="ECO:0007669"/>
    <property type="project" value="TreeGrafter"/>
</dbReference>
<evidence type="ECO:0000313" key="8">
    <source>
        <dbReference type="Proteomes" id="UP000294028"/>
    </source>
</evidence>
<comment type="caution">
    <text evidence="7">The sequence shown here is derived from an EMBL/GenBank/DDBJ whole genome shotgun (WGS) entry which is preliminary data.</text>
</comment>
<feature type="transmembrane region" description="Helical" evidence="6">
    <location>
        <begin position="46"/>
        <end position="68"/>
    </location>
</feature>
<dbReference type="AlphaFoldDB" id="A0A482TPC4"/>
<dbReference type="GO" id="GO:0005886">
    <property type="term" value="C:plasma membrane"/>
    <property type="evidence" value="ECO:0007669"/>
    <property type="project" value="UniProtKB-SubCell"/>
</dbReference>
<keyword evidence="4 6" id="KW-1133">Transmembrane helix</keyword>
<organism evidence="7 8">
    <name type="scientific">Halogeometricum borinquense</name>
    <dbReference type="NCBI Taxonomy" id="60847"/>
    <lineage>
        <taxon>Archaea</taxon>
        <taxon>Methanobacteriati</taxon>
        <taxon>Methanobacteriota</taxon>
        <taxon>Stenosarchaea group</taxon>
        <taxon>Halobacteria</taxon>
        <taxon>Halobacteriales</taxon>
        <taxon>Haloferacaceae</taxon>
        <taxon>Halogeometricum</taxon>
    </lineage>
</organism>
<evidence type="ECO:0000256" key="2">
    <source>
        <dbReference type="ARBA" id="ARBA00022475"/>
    </source>
</evidence>
<dbReference type="PIRSF" id="PIRSF006324">
    <property type="entry name" value="LeuE"/>
    <property type="match status" value="1"/>
</dbReference>
<feature type="transmembrane region" description="Helical" evidence="6">
    <location>
        <begin position="186"/>
        <end position="204"/>
    </location>
</feature>
<dbReference type="InterPro" id="IPR001123">
    <property type="entry name" value="LeuE-type"/>
</dbReference>
<reference evidence="7 8" key="1">
    <citation type="submission" date="2018-12" db="EMBL/GenBank/DDBJ databases">
        <title>Genome analysis provides insights into bioremediation potentialities of Halogeometricum borinquense strain N11.</title>
        <authorList>
            <person name="Najjari A."/>
            <person name="Youssef N."/>
            <person name="Fhoula I."/>
            <person name="Ben Dhia O."/>
            <person name="Mahjoubi M."/>
            <person name="Ouzari H.I."/>
            <person name="Cherif A."/>
        </authorList>
    </citation>
    <scope>NUCLEOTIDE SEQUENCE [LARGE SCALE GENOMIC DNA]</scope>
    <source>
        <strain evidence="7 8">N11</strain>
    </source>
</reference>
<evidence type="ECO:0000256" key="1">
    <source>
        <dbReference type="ARBA" id="ARBA00004651"/>
    </source>
</evidence>
<dbReference type="Pfam" id="PF01810">
    <property type="entry name" value="LysE"/>
    <property type="match status" value="1"/>
</dbReference>
<feature type="transmembrane region" description="Helical" evidence="6">
    <location>
        <begin position="118"/>
        <end position="138"/>
    </location>
</feature>
<keyword evidence="3 6" id="KW-0812">Transmembrane</keyword>
<proteinExistence type="predicted"/>
<dbReference type="EMBL" id="RZHH01000002">
    <property type="protein sequence ID" value="RYJ15101.1"/>
    <property type="molecule type" value="Genomic_DNA"/>
</dbReference>
<accession>A0A482TPC4</accession>
<sequence>MTDVVAGLTLTTFLAFCGAAVALILTPGPDTMYVLARGMQGRSAGVRSALGISTGVLVHTAAAALGLAALLRAAPTAYRLVKYAGALYLIYLGLSALRDDEFDPTVQTDAEGSFRRGVFVNALNPKVALFFLAFLPGFAGSGSGAELRMFLLGGTYAVLTALYLSGVAFASGQMSSMLASSRFSSGLNWLGGGVMVALGVGVAVE</sequence>
<dbReference type="PANTHER" id="PTHR30086:SF20">
    <property type="entry name" value="ARGININE EXPORTER PROTEIN ARGO-RELATED"/>
    <property type="match status" value="1"/>
</dbReference>
<keyword evidence="5 6" id="KW-0472">Membrane</keyword>
<evidence type="ECO:0000256" key="6">
    <source>
        <dbReference type="SAM" id="Phobius"/>
    </source>
</evidence>